<dbReference type="NCBIfam" id="NF011564">
    <property type="entry name" value="PRK14988.1"/>
    <property type="match status" value="1"/>
</dbReference>
<dbReference type="EMBL" id="CP000155">
    <property type="protein sequence ID" value="ABC27468.1"/>
    <property type="molecule type" value="Genomic_DNA"/>
</dbReference>
<dbReference type="InterPro" id="IPR050155">
    <property type="entry name" value="HAD-like_hydrolase_sf"/>
</dbReference>
<dbReference type="Gene3D" id="3.40.50.1000">
    <property type="entry name" value="HAD superfamily/HAD-like"/>
    <property type="match status" value="1"/>
</dbReference>
<sequence>MLDWSAIDTILLDMDGTLLDLHFDNFFWMEHLPKRLAELKELHPEVVSKDLLKRVRLLQGQLNWYCLDYWSRELEVDIPTLKEEVRHLIGYRPFVEEFLKAMQDSHHRVVMVTNAHRKSLELKLRQVDLTPYFDNIVSSHDFGVPKEDVAFWSRLQEVEPFQPDRAVLIDDSLPVLRSAKEYGVAHLLAVLHPDSKRPAKEETEFKGILHFDQILPTNVFVNSKA</sequence>
<dbReference type="RefSeq" id="WP_011394545.1">
    <property type="nucleotide sequence ID" value="NC_007645.1"/>
</dbReference>
<dbReference type="InterPro" id="IPR023214">
    <property type="entry name" value="HAD_sf"/>
</dbReference>
<organism evidence="1 2">
    <name type="scientific">Hahella chejuensis (strain KCTC 2396)</name>
    <dbReference type="NCBI Taxonomy" id="349521"/>
    <lineage>
        <taxon>Bacteria</taxon>
        <taxon>Pseudomonadati</taxon>
        <taxon>Pseudomonadota</taxon>
        <taxon>Gammaproteobacteria</taxon>
        <taxon>Oceanospirillales</taxon>
        <taxon>Hahellaceae</taxon>
        <taxon>Hahella</taxon>
    </lineage>
</organism>
<dbReference type="Proteomes" id="UP000000238">
    <property type="component" value="Chromosome"/>
</dbReference>
<dbReference type="SUPFAM" id="SSF56784">
    <property type="entry name" value="HAD-like"/>
    <property type="match status" value="1"/>
</dbReference>
<gene>
    <name evidence="1" type="ordered locus">HCH_00564</name>
</gene>
<dbReference type="STRING" id="349521.HCH_00564"/>
<reference evidence="1 2" key="1">
    <citation type="journal article" date="2005" name="Nucleic Acids Res.">
        <title>Genomic blueprint of Hahella chejuensis, a marine microbe producing an algicidal agent.</title>
        <authorList>
            <person name="Jeong H."/>
            <person name="Yim J.H."/>
            <person name="Lee C."/>
            <person name="Choi S.-H."/>
            <person name="Park Y.K."/>
            <person name="Yoon S.H."/>
            <person name="Hur C.-G."/>
            <person name="Kang H.-Y."/>
            <person name="Kim D."/>
            <person name="Lee H.H."/>
            <person name="Park K.H."/>
            <person name="Park S.-H."/>
            <person name="Park H.-S."/>
            <person name="Lee H.K."/>
            <person name="Oh T.K."/>
            <person name="Kim J.F."/>
        </authorList>
    </citation>
    <scope>NUCLEOTIDE SEQUENCE [LARGE SCALE GENOMIC DNA]</scope>
    <source>
        <strain evidence="1 2">KCTC 2396</strain>
    </source>
</reference>
<protein>
    <submittedName>
        <fullName evidence="1">Predicted hydrolase (HAD superfamily)</fullName>
    </submittedName>
</protein>
<keyword evidence="1" id="KW-0378">Hydrolase</keyword>
<dbReference type="OrthoDB" id="9773910at2"/>
<dbReference type="CDD" id="cd01427">
    <property type="entry name" value="HAD_like"/>
    <property type="match status" value="1"/>
</dbReference>
<dbReference type="GO" id="GO:0005829">
    <property type="term" value="C:cytosol"/>
    <property type="evidence" value="ECO:0007669"/>
    <property type="project" value="TreeGrafter"/>
</dbReference>
<dbReference type="SFLD" id="SFLDG01129">
    <property type="entry name" value="C1.5:_HAD__Beta-PGM__Phosphata"/>
    <property type="match status" value="1"/>
</dbReference>
<accession>Q2SPF6</accession>
<dbReference type="InterPro" id="IPR036412">
    <property type="entry name" value="HAD-like_sf"/>
</dbReference>
<name>Q2SPF6_HAHCH</name>
<dbReference type="KEGG" id="hch:HCH_00564"/>
<dbReference type="eggNOG" id="COG1011">
    <property type="taxonomic scope" value="Bacteria"/>
</dbReference>
<dbReference type="InterPro" id="IPR006439">
    <property type="entry name" value="HAD-SF_hydro_IA"/>
</dbReference>
<proteinExistence type="predicted"/>
<evidence type="ECO:0000313" key="1">
    <source>
        <dbReference type="EMBL" id="ABC27468.1"/>
    </source>
</evidence>
<evidence type="ECO:0000313" key="2">
    <source>
        <dbReference type="Proteomes" id="UP000000238"/>
    </source>
</evidence>
<dbReference type="NCBIfam" id="TIGR01509">
    <property type="entry name" value="HAD-SF-IA-v3"/>
    <property type="match status" value="1"/>
</dbReference>
<dbReference type="GO" id="GO:0006281">
    <property type="term" value="P:DNA repair"/>
    <property type="evidence" value="ECO:0007669"/>
    <property type="project" value="TreeGrafter"/>
</dbReference>
<dbReference type="AlphaFoldDB" id="Q2SPF6"/>
<dbReference type="PANTHER" id="PTHR43434:SF3">
    <property type="entry name" value="GMP_IMP NUCLEOTIDASE YRFG"/>
    <property type="match status" value="1"/>
</dbReference>
<dbReference type="HOGENOM" id="CLU_106706_0_0_6"/>
<dbReference type="Pfam" id="PF00702">
    <property type="entry name" value="Hydrolase"/>
    <property type="match status" value="1"/>
</dbReference>
<dbReference type="GO" id="GO:0008967">
    <property type="term" value="F:phosphoglycolate phosphatase activity"/>
    <property type="evidence" value="ECO:0007669"/>
    <property type="project" value="TreeGrafter"/>
</dbReference>
<dbReference type="SFLD" id="SFLDS00003">
    <property type="entry name" value="Haloacid_Dehalogenase"/>
    <property type="match status" value="1"/>
</dbReference>
<dbReference type="PANTHER" id="PTHR43434">
    <property type="entry name" value="PHOSPHOGLYCOLATE PHOSPHATASE"/>
    <property type="match status" value="1"/>
</dbReference>
<keyword evidence="2" id="KW-1185">Reference proteome</keyword>